<evidence type="ECO:0000313" key="11">
    <source>
        <dbReference type="EMBL" id="QEL15435.1"/>
    </source>
</evidence>
<evidence type="ECO:0000313" key="12">
    <source>
        <dbReference type="Proteomes" id="UP000324974"/>
    </source>
</evidence>
<dbReference type="KEGG" id="lrs:PX52LOC_02354"/>
<keyword evidence="3" id="KW-0328">Glycosyltransferase</keyword>
<keyword evidence="7 9" id="KW-0472">Membrane</keyword>
<dbReference type="InterPro" id="IPR001173">
    <property type="entry name" value="Glyco_trans_2-like"/>
</dbReference>
<dbReference type="InterPro" id="IPR050256">
    <property type="entry name" value="Glycosyltransferase_2"/>
</dbReference>
<dbReference type="AlphaFoldDB" id="A0A5C1AA40"/>
<keyword evidence="12" id="KW-1185">Reference proteome</keyword>
<dbReference type="PANTHER" id="PTHR48090">
    <property type="entry name" value="UNDECAPRENYL-PHOSPHATE 4-DEOXY-4-FORMAMIDO-L-ARABINOSE TRANSFERASE-RELATED"/>
    <property type="match status" value="1"/>
</dbReference>
<feature type="domain" description="Glycosyltransferase 2-like" evidence="10">
    <location>
        <begin position="23"/>
        <end position="185"/>
    </location>
</feature>
<dbReference type="SUPFAM" id="SSF53448">
    <property type="entry name" value="Nucleotide-diphospho-sugar transferases"/>
    <property type="match status" value="1"/>
</dbReference>
<keyword evidence="6 9" id="KW-1133">Transmembrane helix</keyword>
<dbReference type="PANTHER" id="PTHR48090:SF1">
    <property type="entry name" value="PROPHAGE BACTOPRENOL GLUCOSYL TRANSFERASE HOMOLOG"/>
    <property type="match status" value="1"/>
</dbReference>
<dbReference type="CDD" id="cd04187">
    <property type="entry name" value="DPM1_like_bac"/>
    <property type="match status" value="1"/>
</dbReference>
<evidence type="ECO:0000256" key="8">
    <source>
        <dbReference type="ARBA" id="ARBA00038152"/>
    </source>
</evidence>
<proteinExistence type="inferred from homology"/>
<evidence type="ECO:0000256" key="5">
    <source>
        <dbReference type="ARBA" id="ARBA00022692"/>
    </source>
</evidence>
<name>A0A5C1AA40_9BACT</name>
<dbReference type="EMBL" id="CP042425">
    <property type="protein sequence ID" value="QEL15435.1"/>
    <property type="molecule type" value="Genomic_DNA"/>
</dbReference>
<dbReference type="GO" id="GO:0016757">
    <property type="term" value="F:glycosyltransferase activity"/>
    <property type="evidence" value="ECO:0007669"/>
    <property type="project" value="UniProtKB-KW"/>
</dbReference>
<reference evidence="12" key="1">
    <citation type="submission" date="2019-08" db="EMBL/GenBank/DDBJ databases">
        <title>Limnoglobus roseus gen. nov., sp. nov., a novel freshwater planctomycete with a giant genome from the family Gemmataceae.</title>
        <authorList>
            <person name="Kulichevskaya I.S."/>
            <person name="Naumoff D.G."/>
            <person name="Miroshnikov K."/>
            <person name="Ivanova A."/>
            <person name="Philippov D.A."/>
            <person name="Hakobyan A."/>
            <person name="Rijpstra I.C."/>
            <person name="Sinninghe Damste J.S."/>
            <person name="Liesack W."/>
            <person name="Dedysh S.N."/>
        </authorList>
    </citation>
    <scope>NUCLEOTIDE SEQUENCE [LARGE SCALE GENOMIC DNA]</scope>
    <source>
        <strain evidence="12">PX52</strain>
    </source>
</reference>
<dbReference type="RefSeq" id="WP_149110253.1">
    <property type="nucleotide sequence ID" value="NZ_CP042425.1"/>
</dbReference>
<dbReference type="Proteomes" id="UP000324974">
    <property type="component" value="Chromosome"/>
</dbReference>
<evidence type="ECO:0000256" key="3">
    <source>
        <dbReference type="ARBA" id="ARBA00022676"/>
    </source>
</evidence>
<evidence type="ECO:0000256" key="1">
    <source>
        <dbReference type="ARBA" id="ARBA00004651"/>
    </source>
</evidence>
<evidence type="ECO:0000256" key="7">
    <source>
        <dbReference type="ARBA" id="ARBA00023136"/>
    </source>
</evidence>
<evidence type="ECO:0000256" key="9">
    <source>
        <dbReference type="SAM" id="Phobius"/>
    </source>
</evidence>
<dbReference type="OrthoDB" id="9807778at2"/>
<keyword evidence="4 11" id="KW-0808">Transferase</keyword>
<sequence length="335" mass="36980">MTPTVLALSPPRFSAPPLAPTLSVVVPLFNEHENLPTLYSRLVDALDPLGEAFELVFVNDGSRDATSAMLDLLAATDTRVTALHLSRNFGHQAAVTAGLDHARGDAVVVMDGDLQDPPEVLPQFVEKWRAGHEVVYAVRRKRKEGPLKRLGYFTFYRVLRAVADLEIPLDSGDFCLMDRQVVDQLRALPERVRFVRGLRTFVGFRQVGVEYERDARAAGRSKYTFRKLVGLAVDGILNFSSYPLRLVTYLGLLSAAAAAGLAAWAVWDAVSNQSTPRGWASTIVVVLFMGAIQLISLGVVGEYVRRIFLEVKGRPPYIVGRVARRAEARHENRAA</sequence>
<accession>A0A5C1AA40</accession>
<dbReference type="FunFam" id="3.90.550.10:FF:000079">
    <property type="entry name" value="Probable glycosyl transferase"/>
    <property type="match status" value="1"/>
</dbReference>
<feature type="transmembrane region" description="Helical" evidence="9">
    <location>
        <begin position="246"/>
        <end position="267"/>
    </location>
</feature>
<organism evidence="11 12">
    <name type="scientific">Limnoglobus roseus</name>
    <dbReference type="NCBI Taxonomy" id="2598579"/>
    <lineage>
        <taxon>Bacteria</taxon>
        <taxon>Pseudomonadati</taxon>
        <taxon>Planctomycetota</taxon>
        <taxon>Planctomycetia</taxon>
        <taxon>Gemmatales</taxon>
        <taxon>Gemmataceae</taxon>
        <taxon>Limnoglobus</taxon>
    </lineage>
</organism>
<dbReference type="Gene3D" id="3.90.550.10">
    <property type="entry name" value="Spore Coat Polysaccharide Biosynthesis Protein SpsA, Chain A"/>
    <property type="match status" value="1"/>
</dbReference>
<protein>
    <submittedName>
        <fullName evidence="11">GT2 family glycosyltransferase</fullName>
    </submittedName>
</protein>
<keyword evidence="2" id="KW-1003">Cell membrane</keyword>
<evidence type="ECO:0000256" key="6">
    <source>
        <dbReference type="ARBA" id="ARBA00022989"/>
    </source>
</evidence>
<comment type="similarity">
    <text evidence="8">Belongs to the glycosyltransferase 2 family. GtrB subfamily.</text>
</comment>
<dbReference type="InterPro" id="IPR029044">
    <property type="entry name" value="Nucleotide-diphossugar_trans"/>
</dbReference>
<feature type="transmembrane region" description="Helical" evidence="9">
    <location>
        <begin position="279"/>
        <end position="304"/>
    </location>
</feature>
<evidence type="ECO:0000259" key="10">
    <source>
        <dbReference type="Pfam" id="PF00535"/>
    </source>
</evidence>
<dbReference type="Pfam" id="PF00535">
    <property type="entry name" value="Glycos_transf_2"/>
    <property type="match status" value="1"/>
</dbReference>
<gene>
    <name evidence="11" type="ORF">PX52LOC_02354</name>
</gene>
<comment type="subcellular location">
    <subcellularLocation>
        <location evidence="1">Cell membrane</location>
        <topology evidence="1">Multi-pass membrane protein</topology>
    </subcellularLocation>
</comment>
<evidence type="ECO:0000256" key="2">
    <source>
        <dbReference type="ARBA" id="ARBA00022475"/>
    </source>
</evidence>
<dbReference type="GO" id="GO:0005886">
    <property type="term" value="C:plasma membrane"/>
    <property type="evidence" value="ECO:0007669"/>
    <property type="project" value="UniProtKB-SubCell"/>
</dbReference>
<keyword evidence="5 9" id="KW-0812">Transmembrane</keyword>
<evidence type="ECO:0000256" key="4">
    <source>
        <dbReference type="ARBA" id="ARBA00022679"/>
    </source>
</evidence>